<name>A0A4V3IT96_9MICO</name>
<dbReference type="SUPFAM" id="SSF141130">
    <property type="entry name" value="Acetamidase/Formamidase-like"/>
    <property type="match status" value="1"/>
</dbReference>
<dbReference type="OrthoDB" id="9785236at2"/>
<organism evidence="1 2">
    <name type="scientific">Cryobacterium ruanii</name>
    <dbReference type="NCBI Taxonomy" id="1259197"/>
    <lineage>
        <taxon>Bacteria</taxon>
        <taxon>Bacillati</taxon>
        <taxon>Actinomycetota</taxon>
        <taxon>Actinomycetes</taxon>
        <taxon>Micrococcales</taxon>
        <taxon>Microbacteriaceae</taxon>
        <taxon>Cryobacterium</taxon>
    </lineage>
</organism>
<dbReference type="Proteomes" id="UP000298154">
    <property type="component" value="Unassembled WGS sequence"/>
</dbReference>
<sequence>MFPQILQPLTQVPELSSDGAGSIHYLPATRATVLWGRLPCARDVGVLTVDSGDDVMIDTINDEGVLADQGRDPAAFFSRHGVPREFVLDDAIDLAASDFGRDPGSDGPHIVTGPIRARGARSCDLLKMTVLAYAYLSAATDFTISQVVDRVTGVHTRIRTADYRG</sequence>
<evidence type="ECO:0000313" key="2">
    <source>
        <dbReference type="Proteomes" id="UP000298154"/>
    </source>
</evidence>
<dbReference type="AlphaFoldDB" id="A0A4V3IT96"/>
<dbReference type="EMBL" id="SOHK01000015">
    <property type="protein sequence ID" value="TFD65300.1"/>
    <property type="molecule type" value="Genomic_DNA"/>
</dbReference>
<gene>
    <name evidence="1" type="ORF">E3T47_10740</name>
</gene>
<keyword evidence="2" id="KW-1185">Reference proteome</keyword>
<accession>A0A4V3IT96</accession>
<protein>
    <submittedName>
        <fullName evidence="1">Uncharacterized protein</fullName>
    </submittedName>
</protein>
<dbReference type="Gene3D" id="2.60.120.580">
    <property type="entry name" value="Acetamidase/Formamidase-like domains"/>
    <property type="match status" value="1"/>
</dbReference>
<dbReference type="RefSeq" id="WP_134556052.1">
    <property type="nucleotide sequence ID" value="NZ_SOHK01000015.1"/>
</dbReference>
<reference evidence="1 2" key="1">
    <citation type="submission" date="2019-03" db="EMBL/GenBank/DDBJ databases">
        <title>Genomics of glacier-inhabiting Cryobacterium strains.</title>
        <authorList>
            <person name="Liu Q."/>
            <person name="Xin Y.-H."/>
        </authorList>
    </citation>
    <scope>NUCLEOTIDE SEQUENCE [LARGE SCALE GENOMIC DNA]</scope>
    <source>
        <strain evidence="1 2">Sr36</strain>
    </source>
</reference>
<comment type="caution">
    <text evidence="1">The sequence shown here is derived from an EMBL/GenBank/DDBJ whole genome shotgun (WGS) entry which is preliminary data.</text>
</comment>
<proteinExistence type="predicted"/>
<evidence type="ECO:0000313" key="1">
    <source>
        <dbReference type="EMBL" id="TFD65300.1"/>
    </source>
</evidence>